<evidence type="ECO:0000313" key="1">
    <source>
        <dbReference type="EMBL" id="CAB4036901.1"/>
    </source>
</evidence>
<reference evidence="1" key="1">
    <citation type="submission" date="2020-04" db="EMBL/GenBank/DDBJ databases">
        <authorList>
            <person name="Alioto T."/>
            <person name="Alioto T."/>
            <person name="Gomez Garrido J."/>
        </authorList>
    </citation>
    <scope>NUCLEOTIDE SEQUENCE</scope>
    <source>
        <strain evidence="1">A484AB</strain>
    </source>
</reference>
<dbReference type="Gene3D" id="3.30.420.10">
    <property type="entry name" value="Ribonuclease H-like superfamily/Ribonuclease H"/>
    <property type="match status" value="1"/>
</dbReference>
<evidence type="ECO:0000313" key="2">
    <source>
        <dbReference type="Proteomes" id="UP001152795"/>
    </source>
</evidence>
<sequence>MAALRRVEILFKKTSKVTNYLRLRRTDKTYAKFSKDTGKEFRVNKQKSEASFELGSSKLRLSEDELLQYPIRRFTGNIHIVKEPSQERDLVILNVLNKLKYETVLGLDVEMTESNREIGYNKRSKKTRVVQIASETDAIVWQLKNFTSLPSSLLFFLKSDIMKVF</sequence>
<accession>A0A7D9LTL2</accession>
<dbReference type="InterPro" id="IPR036397">
    <property type="entry name" value="RNaseH_sf"/>
</dbReference>
<protein>
    <submittedName>
        <fullName evidence="1">---NA</fullName>
    </submittedName>
</protein>
<organism evidence="1 2">
    <name type="scientific">Paramuricea clavata</name>
    <name type="common">Red gorgonian</name>
    <name type="synonym">Violescent sea-whip</name>
    <dbReference type="NCBI Taxonomy" id="317549"/>
    <lineage>
        <taxon>Eukaryota</taxon>
        <taxon>Metazoa</taxon>
        <taxon>Cnidaria</taxon>
        <taxon>Anthozoa</taxon>
        <taxon>Octocorallia</taxon>
        <taxon>Malacalcyonacea</taxon>
        <taxon>Plexauridae</taxon>
        <taxon>Paramuricea</taxon>
    </lineage>
</organism>
<name>A0A7D9LTL2_PARCT</name>
<keyword evidence="2" id="KW-1185">Reference proteome</keyword>
<comment type="caution">
    <text evidence="1">The sequence shown here is derived from an EMBL/GenBank/DDBJ whole genome shotgun (WGS) entry which is preliminary data.</text>
</comment>
<dbReference type="EMBL" id="CACRXK020022536">
    <property type="protein sequence ID" value="CAB4036901.1"/>
    <property type="molecule type" value="Genomic_DNA"/>
</dbReference>
<dbReference type="Proteomes" id="UP001152795">
    <property type="component" value="Unassembled WGS sequence"/>
</dbReference>
<dbReference type="AlphaFoldDB" id="A0A7D9LTL2"/>
<proteinExistence type="predicted"/>
<dbReference type="InterPro" id="IPR012337">
    <property type="entry name" value="RNaseH-like_sf"/>
</dbReference>
<gene>
    <name evidence="1" type="ORF">PACLA_8A066036</name>
</gene>
<dbReference type="SUPFAM" id="SSF53098">
    <property type="entry name" value="Ribonuclease H-like"/>
    <property type="match status" value="1"/>
</dbReference>
<dbReference type="GO" id="GO:0003676">
    <property type="term" value="F:nucleic acid binding"/>
    <property type="evidence" value="ECO:0007669"/>
    <property type="project" value="InterPro"/>
</dbReference>